<proteinExistence type="predicted"/>
<protein>
    <submittedName>
        <fullName evidence="1">Uncharacterized protein</fullName>
    </submittedName>
</protein>
<name>A0ABD2AXJ7_VESSQ</name>
<dbReference type="Proteomes" id="UP001607302">
    <property type="component" value="Unassembled WGS sequence"/>
</dbReference>
<evidence type="ECO:0000313" key="1">
    <source>
        <dbReference type="EMBL" id="KAL2725338.1"/>
    </source>
</evidence>
<comment type="caution">
    <text evidence="1">The sequence shown here is derived from an EMBL/GenBank/DDBJ whole genome shotgun (WGS) entry which is preliminary data.</text>
</comment>
<accession>A0ABD2AXJ7</accession>
<gene>
    <name evidence="1" type="ORF">V1478_008011</name>
</gene>
<sequence>MHGLRRGWRPWVMAEGAELTRARILWVIENNPTNNDTTRSRYLSYLVRVHAIEKSVIVEWGMGMRTGNLFRWTFELKPLSTLNFTIGWGRLPHTSVYSQDTTAFRISSIKHILDRTILFFWNKQEDVKFDSSFQEAFYSWERSRILHLYGAVGLQSLKKEEG</sequence>
<dbReference type="EMBL" id="JAUDFV010000138">
    <property type="protein sequence ID" value="KAL2725338.1"/>
    <property type="molecule type" value="Genomic_DNA"/>
</dbReference>
<reference evidence="1 2" key="1">
    <citation type="journal article" date="2024" name="Ann. Entomol. Soc. Am.">
        <title>Genomic analyses of the southern and eastern yellowjacket wasps (Hymenoptera: Vespidae) reveal evolutionary signatures of social life.</title>
        <authorList>
            <person name="Catto M.A."/>
            <person name="Caine P.B."/>
            <person name="Orr S.E."/>
            <person name="Hunt B.G."/>
            <person name="Goodisman M.A.D."/>
        </authorList>
    </citation>
    <scope>NUCLEOTIDE SEQUENCE [LARGE SCALE GENOMIC DNA]</scope>
    <source>
        <strain evidence="1">233</strain>
        <tissue evidence="1">Head and thorax</tissue>
    </source>
</reference>
<organism evidence="1 2">
    <name type="scientific">Vespula squamosa</name>
    <name type="common">Southern yellow jacket</name>
    <name type="synonym">Wasp</name>
    <dbReference type="NCBI Taxonomy" id="30214"/>
    <lineage>
        <taxon>Eukaryota</taxon>
        <taxon>Metazoa</taxon>
        <taxon>Ecdysozoa</taxon>
        <taxon>Arthropoda</taxon>
        <taxon>Hexapoda</taxon>
        <taxon>Insecta</taxon>
        <taxon>Pterygota</taxon>
        <taxon>Neoptera</taxon>
        <taxon>Endopterygota</taxon>
        <taxon>Hymenoptera</taxon>
        <taxon>Apocrita</taxon>
        <taxon>Aculeata</taxon>
        <taxon>Vespoidea</taxon>
        <taxon>Vespidae</taxon>
        <taxon>Vespinae</taxon>
        <taxon>Vespula</taxon>
    </lineage>
</organism>
<evidence type="ECO:0000313" key="2">
    <source>
        <dbReference type="Proteomes" id="UP001607302"/>
    </source>
</evidence>
<dbReference type="AlphaFoldDB" id="A0ABD2AXJ7"/>
<keyword evidence="2" id="KW-1185">Reference proteome</keyword>